<feature type="region of interest" description="Disordered" evidence="1">
    <location>
        <begin position="95"/>
        <end position="118"/>
    </location>
</feature>
<reference evidence="2" key="1">
    <citation type="submission" date="2018-05" db="EMBL/GenBank/DDBJ databases">
        <title>Draft genome of Mucuna pruriens seed.</title>
        <authorList>
            <person name="Nnadi N.E."/>
            <person name="Vos R."/>
            <person name="Hasami M.H."/>
            <person name="Devisetty U.K."/>
            <person name="Aguiy J.C."/>
        </authorList>
    </citation>
    <scope>NUCLEOTIDE SEQUENCE [LARGE SCALE GENOMIC DNA]</scope>
    <source>
        <strain evidence="2">JCA_2017</strain>
    </source>
</reference>
<evidence type="ECO:0000256" key="1">
    <source>
        <dbReference type="SAM" id="MobiDB-lite"/>
    </source>
</evidence>
<comment type="caution">
    <text evidence="2">The sequence shown here is derived from an EMBL/GenBank/DDBJ whole genome shotgun (WGS) entry which is preliminary data.</text>
</comment>
<feature type="non-terminal residue" evidence="2">
    <location>
        <position position="1"/>
    </location>
</feature>
<dbReference type="EMBL" id="QJKJ01010639">
    <property type="protein sequence ID" value="RDX73121.1"/>
    <property type="molecule type" value="Genomic_DNA"/>
</dbReference>
<accession>A0A371F4B7</accession>
<organism evidence="2 3">
    <name type="scientific">Mucuna pruriens</name>
    <name type="common">Velvet bean</name>
    <name type="synonym">Dolichos pruriens</name>
    <dbReference type="NCBI Taxonomy" id="157652"/>
    <lineage>
        <taxon>Eukaryota</taxon>
        <taxon>Viridiplantae</taxon>
        <taxon>Streptophyta</taxon>
        <taxon>Embryophyta</taxon>
        <taxon>Tracheophyta</taxon>
        <taxon>Spermatophyta</taxon>
        <taxon>Magnoliopsida</taxon>
        <taxon>eudicotyledons</taxon>
        <taxon>Gunneridae</taxon>
        <taxon>Pentapetalae</taxon>
        <taxon>rosids</taxon>
        <taxon>fabids</taxon>
        <taxon>Fabales</taxon>
        <taxon>Fabaceae</taxon>
        <taxon>Papilionoideae</taxon>
        <taxon>50 kb inversion clade</taxon>
        <taxon>NPAAA clade</taxon>
        <taxon>indigoferoid/millettioid clade</taxon>
        <taxon>Phaseoleae</taxon>
        <taxon>Mucuna</taxon>
    </lineage>
</organism>
<proteinExistence type="predicted"/>
<dbReference type="Proteomes" id="UP000257109">
    <property type="component" value="Unassembled WGS sequence"/>
</dbReference>
<dbReference type="AlphaFoldDB" id="A0A371F4B7"/>
<protein>
    <submittedName>
        <fullName evidence="2">Uncharacterized protein</fullName>
    </submittedName>
</protein>
<name>A0A371F4B7_MUCPR</name>
<keyword evidence="3" id="KW-1185">Reference proteome</keyword>
<gene>
    <name evidence="2" type="ORF">CR513_47313</name>
</gene>
<evidence type="ECO:0000313" key="2">
    <source>
        <dbReference type="EMBL" id="RDX73121.1"/>
    </source>
</evidence>
<feature type="compositionally biased region" description="Low complexity" evidence="1">
    <location>
        <begin position="98"/>
        <end position="116"/>
    </location>
</feature>
<sequence length="335" mass="37656">MVNEIGAVDNLRLGNQLTELTSLVRQLAIGQHEPSMVARFCGICTSIEHPTDMCPTLQETESSHPKSVGAIGGYLYEKVGNLIINIGSNHFGRGRPSPQYQALPFQQQQQQRVPGQGNSPSLEDLMKQLATSNMEFQQNMNSNNMKFQQNMSATIQDLKMQIGQLANILLGSSNLPSQTIPNLRGNAMEKNCHSQHYNNYQDRLRLTLSRMPTHRCPSKTRLKPESSEELLRMFWKLEINILLLDALKQIPKYAKFLNELCVHKRKKMKGEVELAGILSVLTRNEDFFVGAQLALPKKCQDSEFSLSHAPLVIAPTRIDISSDKHSSIQGNNNFE</sequence>
<evidence type="ECO:0000313" key="3">
    <source>
        <dbReference type="Proteomes" id="UP000257109"/>
    </source>
</evidence>